<evidence type="ECO:0000256" key="3">
    <source>
        <dbReference type="ARBA" id="ARBA00022833"/>
    </source>
</evidence>
<evidence type="ECO:0000256" key="2">
    <source>
        <dbReference type="ARBA" id="ARBA00022771"/>
    </source>
</evidence>
<evidence type="ECO:0000313" key="8">
    <source>
        <dbReference type="Proteomes" id="UP000887567"/>
    </source>
</evidence>
<dbReference type="PROSITE" id="PS01360">
    <property type="entry name" value="ZF_MYND_1"/>
    <property type="match status" value="1"/>
</dbReference>
<feature type="region of interest" description="Disordered" evidence="5">
    <location>
        <begin position="1"/>
        <end position="21"/>
    </location>
</feature>
<proteinExistence type="predicted"/>
<dbReference type="AlphaFoldDB" id="A0A913XV02"/>
<feature type="domain" description="MYND-type" evidence="6">
    <location>
        <begin position="31"/>
        <end position="69"/>
    </location>
</feature>
<evidence type="ECO:0000256" key="4">
    <source>
        <dbReference type="PROSITE-ProRule" id="PRU00134"/>
    </source>
</evidence>
<protein>
    <recommendedName>
        <fullName evidence="6">MYND-type domain-containing protein</fullName>
    </recommendedName>
</protein>
<dbReference type="Gene3D" id="6.10.140.2220">
    <property type="match status" value="1"/>
</dbReference>
<name>A0A913XV02_EXADI</name>
<organism evidence="7 8">
    <name type="scientific">Exaiptasia diaphana</name>
    <name type="common">Tropical sea anemone</name>
    <name type="synonym">Aiptasia pulchella</name>
    <dbReference type="NCBI Taxonomy" id="2652724"/>
    <lineage>
        <taxon>Eukaryota</taxon>
        <taxon>Metazoa</taxon>
        <taxon>Cnidaria</taxon>
        <taxon>Anthozoa</taxon>
        <taxon>Hexacorallia</taxon>
        <taxon>Actiniaria</taxon>
        <taxon>Aiptasiidae</taxon>
        <taxon>Exaiptasia</taxon>
    </lineage>
</organism>
<reference evidence="7" key="1">
    <citation type="submission" date="2022-11" db="UniProtKB">
        <authorList>
            <consortium name="EnsemblMetazoa"/>
        </authorList>
    </citation>
    <scope>IDENTIFICATION</scope>
</reference>
<dbReference type="PROSITE" id="PS50865">
    <property type="entry name" value="ZF_MYND_2"/>
    <property type="match status" value="1"/>
</dbReference>
<dbReference type="OMA" id="VKCNKDK"/>
<dbReference type="RefSeq" id="XP_020910253.1">
    <property type="nucleotide sequence ID" value="XM_021054594.2"/>
</dbReference>
<dbReference type="KEGG" id="epa:110248090"/>
<dbReference type="InterPro" id="IPR002893">
    <property type="entry name" value="Znf_MYND"/>
</dbReference>
<feature type="compositionally biased region" description="Polar residues" evidence="5">
    <location>
        <begin position="104"/>
        <end position="116"/>
    </location>
</feature>
<evidence type="ECO:0000259" key="6">
    <source>
        <dbReference type="PROSITE" id="PS50865"/>
    </source>
</evidence>
<keyword evidence="2 4" id="KW-0863">Zinc-finger</keyword>
<keyword evidence="8" id="KW-1185">Reference proteome</keyword>
<dbReference type="GeneID" id="110248090"/>
<dbReference type="SUPFAM" id="SSF144232">
    <property type="entry name" value="HIT/MYND zinc finger-like"/>
    <property type="match status" value="1"/>
</dbReference>
<keyword evidence="1" id="KW-0479">Metal-binding</keyword>
<dbReference type="OrthoDB" id="3169036at2759"/>
<dbReference type="EnsemblMetazoa" id="XM_021054594.2">
    <property type="protein sequence ID" value="XP_020910253.1"/>
    <property type="gene ID" value="LOC110248090"/>
</dbReference>
<dbReference type="Pfam" id="PF01753">
    <property type="entry name" value="zf-MYND"/>
    <property type="match status" value="1"/>
</dbReference>
<dbReference type="Proteomes" id="UP000887567">
    <property type="component" value="Unplaced"/>
</dbReference>
<feature type="region of interest" description="Disordered" evidence="5">
    <location>
        <begin position="100"/>
        <end position="126"/>
    </location>
</feature>
<sequence>MSSEVTTRKHPALSRVNPAEKMADSEEKIKCSFCEKRQQFMKLCSRCRTHVYCSRECQVKDWPGHKPNCTVINLNISHQERGNVISQECSQDIDISNEVEEPTKTNLKSNNLSDLKSNGRKPQSEGALEENCTIAFEDIDTTQSQNSIVIFIKHNKVKSPLELKMPQDSAFLFQKISDFVRIPVSKLKLVCKGKIITMENISSSVHHKAVFLALGEVSECEDGLDKGDIETLMRQLNIERNIAVRALKKTGSLLDAIFDVGNNL</sequence>
<evidence type="ECO:0000256" key="5">
    <source>
        <dbReference type="SAM" id="MobiDB-lite"/>
    </source>
</evidence>
<evidence type="ECO:0000313" key="7">
    <source>
        <dbReference type="EnsemblMetazoa" id="XP_020910253.1"/>
    </source>
</evidence>
<accession>A0A913XV02</accession>
<evidence type="ECO:0000256" key="1">
    <source>
        <dbReference type="ARBA" id="ARBA00022723"/>
    </source>
</evidence>
<keyword evidence="3" id="KW-0862">Zinc</keyword>
<dbReference type="GO" id="GO:0008270">
    <property type="term" value="F:zinc ion binding"/>
    <property type="evidence" value="ECO:0007669"/>
    <property type="project" value="UniProtKB-KW"/>
</dbReference>